<evidence type="ECO:0000313" key="2">
    <source>
        <dbReference type="EMBL" id="OGY43617.1"/>
    </source>
</evidence>
<sequence length="176" mass="20144">MRKYIIILLSVLLISILLLSGCTPQINSEKIQNQKESKPIKSDIPTNANTNQKYTGELLAGTQSPYLIFNTADYEKAIREHKIILLYFYANWCPLCKQEQPEIIAAFNQLQNENIIGFRVNYKDSETDDSEVAIATQFGIAYQHTKVILKENKIIIKAPNSWNKEKYVEEIAKSTT</sequence>
<dbReference type="STRING" id="1797532.A2729_03645"/>
<evidence type="ECO:0000259" key="1">
    <source>
        <dbReference type="PROSITE" id="PS51352"/>
    </source>
</evidence>
<gene>
    <name evidence="2" type="ORF">A2729_03645</name>
</gene>
<evidence type="ECO:0000313" key="3">
    <source>
        <dbReference type="Proteomes" id="UP000178930"/>
    </source>
</evidence>
<proteinExistence type="predicted"/>
<dbReference type="PROSITE" id="PS51257">
    <property type="entry name" value="PROKAR_LIPOPROTEIN"/>
    <property type="match status" value="1"/>
</dbReference>
<dbReference type="Pfam" id="PF00085">
    <property type="entry name" value="Thioredoxin"/>
    <property type="match status" value="1"/>
</dbReference>
<accession>A0A1G1XWF5</accession>
<comment type="caution">
    <text evidence="2">The sequence shown here is derived from an EMBL/GenBank/DDBJ whole genome shotgun (WGS) entry which is preliminary data.</text>
</comment>
<dbReference type="PROSITE" id="PS51352">
    <property type="entry name" value="THIOREDOXIN_2"/>
    <property type="match status" value="1"/>
</dbReference>
<name>A0A1G1XWF5_9BACT</name>
<dbReference type="SUPFAM" id="SSF52833">
    <property type="entry name" value="Thioredoxin-like"/>
    <property type="match status" value="1"/>
</dbReference>
<dbReference type="EMBL" id="MHIB01000032">
    <property type="protein sequence ID" value="OGY43617.1"/>
    <property type="molecule type" value="Genomic_DNA"/>
</dbReference>
<protein>
    <recommendedName>
        <fullName evidence="1">Thioredoxin domain-containing protein</fullName>
    </recommendedName>
</protein>
<reference evidence="2 3" key="1">
    <citation type="journal article" date="2016" name="Nat. Commun.">
        <title>Thousands of microbial genomes shed light on interconnected biogeochemical processes in an aquifer system.</title>
        <authorList>
            <person name="Anantharaman K."/>
            <person name="Brown C.T."/>
            <person name="Hug L.A."/>
            <person name="Sharon I."/>
            <person name="Castelle C.J."/>
            <person name="Probst A.J."/>
            <person name="Thomas B.C."/>
            <person name="Singh A."/>
            <person name="Wilkins M.J."/>
            <person name="Karaoz U."/>
            <person name="Brodie E.L."/>
            <person name="Williams K.H."/>
            <person name="Hubbard S.S."/>
            <person name="Banfield J.F."/>
        </authorList>
    </citation>
    <scope>NUCLEOTIDE SEQUENCE [LARGE SCALE GENOMIC DNA]</scope>
</reference>
<dbReference type="Gene3D" id="3.40.30.10">
    <property type="entry name" value="Glutaredoxin"/>
    <property type="match status" value="1"/>
</dbReference>
<dbReference type="InterPro" id="IPR013766">
    <property type="entry name" value="Thioredoxin_domain"/>
</dbReference>
<organism evidence="2 3">
    <name type="scientific">Candidatus Buchananbacteria bacterium RIFCSPHIGHO2_01_FULL_39_14</name>
    <dbReference type="NCBI Taxonomy" id="1797532"/>
    <lineage>
        <taxon>Bacteria</taxon>
        <taxon>Candidatus Buchananiibacteriota</taxon>
    </lineage>
</organism>
<dbReference type="AlphaFoldDB" id="A0A1G1XWF5"/>
<dbReference type="InterPro" id="IPR036249">
    <property type="entry name" value="Thioredoxin-like_sf"/>
</dbReference>
<dbReference type="Proteomes" id="UP000178930">
    <property type="component" value="Unassembled WGS sequence"/>
</dbReference>
<feature type="domain" description="Thioredoxin" evidence="1">
    <location>
        <begin position="38"/>
        <end position="176"/>
    </location>
</feature>